<dbReference type="InterPro" id="IPR000260">
    <property type="entry name" value="NADH4_N"/>
</dbReference>
<evidence type="ECO:0000256" key="15">
    <source>
        <dbReference type="ARBA" id="ARBA00023136"/>
    </source>
</evidence>
<gene>
    <name evidence="20" type="primary">ND4</name>
</gene>
<evidence type="ECO:0000256" key="4">
    <source>
        <dbReference type="ARBA" id="ARBA00012944"/>
    </source>
</evidence>
<dbReference type="PANTHER" id="PTHR43507">
    <property type="entry name" value="NADH-UBIQUINONE OXIDOREDUCTASE CHAIN 4"/>
    <property type="match status" value="1"/>
</dbReference>
<feature type="domain" description="NADH:ubiquinone oxidoreductase chain 4 N-terminal" evidence="19">
    <location>
        <begin position="1"/>
        <end position="101"/>
    </location>
</feature>
<evidence type="ECO:0000256" key="7">
    <source>
        <dbReference type="ARBA" id="ARBA00022660"/>
    </source>
</evidence>
<keyword evidence="12 17" id="KW-0520">NAD</keyword>
<dbReference type="RefSeq" id="YP_009258810.1">
    <property type="nucleotide sequence ID" value="NC_030360.1"/>
</dbReference>
<evidence type="ECO:0000256" key="1">
    <source>
        <dbReference type="ARBA" id="ARBA00003257"/>
    </source>
</evidence>
<feature type="transmembrane region" description="Helical" evidence="17">
    <location>
        <begin position="298"/>
        <end position="319"/>
    </location>
</feature>
<feature type="transmembrane region" description="Helical" evidence="17">
    <location>
        <begin position="85"/>
        <end position="106"/>
    </location>
</feature>
<keyword evidence="8 17" id="KW-0812">Transmembrane</keyword>
<dbReference type="PANTHER" id="PTHR43507:SF20">
    <property type="entry name" value="NADH-UBIQUINONE OXIDOREDUCTASE CHAIN 4"/>
    <property type="match status" value="1"/>
</dbReference>
<dbReference type="InterPro" id="IPR003918">
    <property type="entry name" value="NADH_UbQ_OxRdtase"/>
</dbReference>
<geneLocation type="mitochondrion" evidence="20"/>
<feature type="transmembrane region" description="Helical" evidence="17">
    <location>
        <begin position="143"/>
        <end position="172"/>
    </location>
</feature>
<dbReference type="GO" id="GO:0015990">
    <property type="term" value="P:electron transport coupled proton transport"/>
    <property type="evidence" value="ECO:0007669"/>
    <property type="project" value="TreeGrafter"/>
</dbReference>
<evidence type="ECO:0000256" key="5">
    <source>
        <dbReference type="ARBA" id="ARBA00021006"/>
    </source>
</evidence>
<keyword evidence="15 17" id="KW-0472">Membrane</keyword>
<keyword evidence="13 17" id="KW-0830">Ubiquinone</keyword>
<evidence type="ECO:0000259" key="19">
    <source>
        <dbReference type="Pfam" id="PF01059"/>
    </source>
</evidence>
<feature type="transmembrane region" description="Helical" evidence="17">
    <location>
        <begin position="270"/>
        <end position="292"/>
    </location>
</feature>
<feature type="transmembrane region" description="Helical" evidence="17">
    <location>
        <begin position="378"/>
        <end position="399"/>
    </location>
</feature>
<reference evidence="20" key="2">
    <citation type="journal article" date="2016" name="Sci. Rep.">
        <title>Rearrangement of mitochondrial tRNA genes in flat bugs (Hemiptera: Aradidae).</title>
        <authorList>
            <person name="Song F."/>
            <person name="Li H."/>
            <person name="Shao R."/>
            <person name="Shi A."/>
            <person name="Bai X."/>
            <person name="Zheng X."/>
            <person name="Heiss E."/>
            <person name="Cai W."/>
        </authorList>
    </citation>
    <scope>NUCLEOTIDE SEQUENCE</scope>
</reference>
<evidence type="ECO:0000256" key="6">
    <source>
        <dbReference type="ARBA" id="ARBA00022448"/>
    </source>
</evidence>
<keyword evidence="6 17" id="KW-0813">Transport</keyword>
<name>A0A172DYR3_9HEMI</name>
<feature type="transmembrane region" description="Helical" evidence="17">
    <location>
        <begin position="419"/>
        <end position="442"/>
    </location>
</feature>
<feature type="transmembrane region" description="Helical" evidence="17">
    <location>
        <begin position="178"/>
        <end position="201"/>
    </location>
</feature>
<keyword evidence="10 17" id="KW-0249">Electron transport</keyword>
<evidence type="ECO:0000256" key="8">
    <source>
        <dbReference type="ARBA" id="ARBA00022692"/>
    </source>
</evidence>
<accession>A0A172DYR3</accession>
<organism evidence="20">
    <name type="scientific">Aneurus similis</name>
    <dbReference type="NCBI Taxonomy" id="1176472"/>
    <lineage>
        <taxon>Eukaryota</taxon>
        <taxon>Metazoa</taxon>
        <taxon>Ecdysozoa</taxon>
        <taxon>Arthropoda</taxon>
        <taxon>Hexapoda</taxon>
        <taxon>Insecta</taxon>
        <taxon>Pterygota</taxon>
        <taxon>Neoptera</taxon>
        <taxon>Paraneoptera</taxon>
        <taxon>Hemiptera</taxon>
        <taxon>Heteroptera</taxon>
        <taxon>Panheteroptera</taxon>
        <taxon>Pentatomomorpha</taxon>
        <taxon>Aradoidea</taxon>
        <taxon>Aradidae</taxon>
        <taxon>Aneurinae</taxon>
        <taxon>Aneurus</taxon>
    </lineage>
</organism>
<evidence type="ECO:0000256" key="11">
    <source>
        <dbReference type="ARBA" id="ARBA00022989"/>
    </source>
</evidence>
<evidence type="ECO:0000256" key="9">
    <source>
        <dbReference type="ARBA" id="ARBA00022967"/>
    </source>
</evidence>
<evidence type="ECO:0000256" key="10">
    <source>
        <dbReference type="ARBA" id="ARBA00022982"/>
    </source>
</evidence>
<feature type="transmembrane region" description="Helical" evidence="17">
    <location>
        <begin position="20"/>
        <end position="43"/>
    </location>
</feature>
<dbReference type="GeneID" id="27985307"/>
<dbReference type="PRINTS" id="PR01437">
    <property type="entry name" value="NUOXDRDTASE4"/>
</dbReference>
<dbReference type="GO" id="GO:0003954">
    <property type="term" value="F:NADH dehydrogenase activity"/>
    <property type="evidence" value="ECO:0007669"/>
    <property type="project" value="TreeGrafter"/>
</dbReference>
<dbReference type="Pfam" id="PF00361">
    <property type="entry name" value="Proton_antipo_M"/>
    <property type="match status" value="1"/>
</dbReference>
<evidence type="ECO:0000313" key="20">
    <source>
        <dbReference type="EMBL" id="AFI54675.1"/>
    </source>
</evidence>
<sequence length="443" mass="50169">MMSLLVGLVFLIPISFFDCWWLVICLLMFVSVLFCALSPAFSFTSLYSLGFGVDLVSYCMVVLTLWVVMLMFMASYSVKVSMIKVNYFSFCCFLLLIFLVFCFLTTNLFCFYLFFECSIIPTLFLVFGWGYQVERLVAGYYLLFYTMFASLPLLLGICFLNHTFGTLFFSMIPSTGGVYLYLSMILAFLVSMPMSFFHFWLPKAHVEAPVSGSMILAGVLLKLGGYGLYRVFFFLGDFSLFYNLFFVSVSIFGMVIIALLCLSQVDIKSMIAYSSVSHMALVIGGIMTMSFFGLYGSLLMMIGHGLCSSGLFCLANIVYERSHSRSFYINKGLISVMPSLSFFWFFFCSNNMASPFSLNLFGEFMLINSLISWDFVSLSFIGLSSFLSCCCSIYLYSITQHGPLGLGLLNFSSGSVREFYLLVLHLIPLNFLFLKVDLFTFWV</sequence>
<dbReference type="AlphaFoldDB" id="A0A172DYR3"/>
<evidence type="ECO:0000256" key="17">
    <source>
        <dbReference type="RuleBase" id="RU003297"/>
    </source>
</evidence>
<reference evidence="20" key="1">
    <citation type="submission" date="2012-03" db="EMBL/GenBank/DDBJ databases">
        <authorList>
            <person name="Mohankumar C."/>
            <person name="Salini B."/>
            <person name="Harish M."/>
            <person name="Sooraj B."/>
        </authorList>
    </citation>
    <scope>NUCLEOTIDE SEQUENCE</scope>
</reference>
<dbReference type="GO" id="GO:0048039">
    <property type="term" value="F:ubiquinone binding"/>
    <property type="evidence" value="ECO:0007669"/>
    <property type="project" value="TreeGrafter"/>
</dbReference>
<evidence type="ECO:0000256" key="3">
    <source>
        <dbReference type="ARBA" id="ARBA00009025"/>
    </source>
</evidence>
<evidence type="ECO:0000256" key="16">
    <source>
        <dbReference type="ARBA" id="ARBA00049551"/>
    </source>
</evidence>
<comment type="catalytic activity">
    <reaction evidence="16 17">
        <text>a ubiquinone + NADH + 5 H(+)(in) = a ubiquinol + NAD(+) + 4 H(+)(out)</text>
        <dbReference type="Rhea" id="RHEA:29091"/>
        <dbReference type="Rhea" id="RHEA-COMP:9565"/>
        <dbReference type="Rhea" id="RHEA-COMP:9566"/>
        <dbReference type="ChEBI" id="CHEBI:15378"/>
        <dbReference type="ChEBI" id="CHEBI:16389"/>
        <dbReference type="ChEBI" id="CHEBI:17976"/>
        <dbReference type="ChEBI" id="CHEBI:57540"/>
        <dbReference type="ChEBI" id="CHEBI:57945"/>
        <dbReference type="EC" id="7.1.1.2"/>
    </reaction>
</comment>
<comment type="subcellular location">
    <subcellularLocation>
        <location evidence="2 17">Mitochondrion membrane</location>
        <topology evidence="2 17">Multi-pass membrane protein</topology>
    </subcellularLocation>
</comment>
<evidence type="ECO:0000256" key="13">
    <source>
        <dbReference type="ARBA" id="ARBA00023075"/>
    </source>
</evidence>
<protein>
    <recommendedName>
        <fullName evidence="5 17">NADH-ubiquinone oxidoreductase chain 4</fullName>
        <ecNumber evidence="4 17">7.1.1.2</ecNumber>
    </recommendedName>
</protein>
<feature type="transmembrane region" description="Helical" evidence="17">
    <location>
        <begin position="213"/>
        <end position="235"/>
    </location>
</feature>
<dbReference type="CTD" id="4538"/>
<dbReference type="InterPro" id="IPR001750">
    <property type="entry name" value="ND/Mrp_TM"/>
</dbReference>
<comment type="function">
    <text evidence="17">Core subunit of the mitochondrial membrane respiratory chain NADH dehydrogenase (Complex I) which catalyzes electron transfer from NADH through the respiratory chain, using ubiquinone as an electron acceptor. Essential for the catalytic activity and assembly of complex I.</text>
</comment>
<evidence type="ECO:0000256" key="12">
    <source>
        <dbReference type="ARBA" id="ARBA00023027"/>
    </source>
</evidence>
<evidence type="ECO:0000256" key="2">
    <source>
        <dbReference type="ARBA" id="ARBA00004225"/>
    </source>
</evidence>
<feature type="transmembrane region" description="Helical" evidence="17">
    <location>
        <begin position="112"/>
        <end position="131"/>
    </location>
</feature>
<dbReference type="GO" id="GO:0031966">
    <property type="term" value="C:mitochondrial membrane"/>
    <property type="evidence" value="ECO:0007669"/>
    <property type="project" value="UniProtKB-SubCell"/>
</dbReference>
<feature type="transmembrane region" description="Helical" evidence="17">
    <location>
        <begin position="328"/>
        <end position="347"/>
    </location>
</feature>
<dbReference type="EC" id="7.1.1.2" evidence="4 17"/>
<dbReference type="Pfam" id="PF01059">
    <property type="entry name" value="Oxidored_q5_N"/>
    <property type="match status" value="1"/>
</dbReference>
<comment type="similarity">
    <text evidence="3 17">Belongs to the complex I subunit 4 family.</text>
</comment>
<proteinExistence type="inferred from homology"/>
<evidence type="ECO:0000256" key="14">
    <source>
        <dbReference type="ARBA" id="ARBA00023128"/>
    </source>
</evidence>
<feature type="transmembrane region" description="Helical" evidence="17">
    <location>
        <begin position="241"/>
        <end position="263"/>
    </location>
</feature>
<keyword evidence="11 17" id="KW-1133">Transmembrane helix</keyword>
<keyword evidence="14 17" id="KW-0496">Mitochondrion</keyword>
<evidence type="ECO:0000259" key="18">
    <source>
        <dbReference type="Pfam" id="PF00361"/>
    </source>
</evidence>
<dbReference type="EMBL" id="JQ780816">
    <property type="protein sequence ID" value="AFI54675.1"/>
    <property type="molecule type" value="Genomic_DNA"/>
</dbReference>
<feature type="transmembrane region" description="Helical" evidence="17">
    <location>
        <begin position="55"/>
        <end position="73"/>
    </location>
</feature>
<keyword evidence="9" id="KW-1278">Translocase</keyword>
<comment type="function">
    <text evidence="1">Core subunit of the mitochondrial membrane respiratory chain NADH dehydrogenase (Complex I) that is believed to belong to the minimal assembly required for catalysis. Complex I functions in the transfer of electrons from NADH to the respiratory chain. The immediate electron acceptor for the enzyme is believed to be ubiquinone.</text>
</comment>
<dbReference type="GO" id="GO:0042773">
    <property type="term" value="P:ATP synthesis coupled electron transport"/>
    <property type="evidence" value="ECO:0007669"/>
    <property type="project" value="InterPro"/>
</dbReference>
<dbReference type="GO" id="GO:0008137">
    <property type="term" value="F:NADH dehydrogenase (ubiquinone) activity"/>
    <property type="evidence" value="ECO:0007669"/>
    <property type="project" value="UniProtKB-UniRule"/>
</dbReference>
<feature type="domain" description="NADH:quinone oxidoreductase/Mrp antiporter transmembrane" evidence="18">
    <location>
        <begin position="106"/>
        <end position="387"/>
    </location>
</feature>
<keyword evidence="7 17" id="KW-0679">Respiratory chain</keyword>